<feature type="signal peptide" evidence="1">
    <location>
        <begin position="1"/>
        <end position="24"/>
    </location>
</feature>
<evidence type="ECO:0000313" key="3">
    <source>
        <dbReference type="Proteomes" id="UP000006241"/>
    </source>
</evidence>
<name>C2FZK0_SPHSI</name>
<dbReference type="EMBL" id="ACHB01000069">
    <property type="protein sequence ID" value="EEI91446.1"/>
    <property type="molecule type" value="Genomic_DNA"/>
</dbReference>
<comment type="caution">
    <text evidence="2">The sequence shown here is derived from an EMBL/GenBank/DDBJ whole genome shotgun (WGS) entry which is preliminary data.</text>
</comment>
<dbReference type="HOGENOM" id="CLU_849684_0_0_10"/>
<proteinExistence type="predicted"/>
<dbReference type="Proteomes" id="UP000006241">
    <property type="component" value="Unassembled WGS sequence"/>
</dbReference>
<reference evidence="2 3" key="1">
    <citation type="submission" date="2009-01" db="EMBL/GenBank/DDBJ databases">
        <authorList>
            <person name="Qin X."/>
            <person name="Bachman B."/>
            <person name="Battles P."/>
            <person name="Bell A."/>
            <person name="Bess C."/>
            <person name="Bickham C."/>
            <person name="Chaboub L."/>
            <person name="Chen D."/>
            <person name="Coyle M."/>
            <person name="Deiros D.R."/>
            <person name="Dinh H."/>
            <person name="Forbes L."/>
            <person name="Fowler G."/>
            <person name="Francisco L."/>
            <person name="Fu Q."/>
            <person name="Gubbala S."/>
            <person name="Hale W."/>
            <person name="Han Y."/>
            <person name="Hemphill L."/>
            <person name="Highlander S.K."/>
            <person name="Hirani K."/>
            <person name="Hogues M."/>
            <person name="Jackson L."/>
            <person name="Jakkamsetti A."/>
            <person name="Javaid M."/>
            <person name="Jiang H."/>
            <person name="Korchina V."/>
            <person name="Kovar C."/>
            <person name="Lara F."/>
            <person name="Lee S."/>
            <person name="Mata R."/>
            <person name="Mathew T."/>
            <person name="Moen C."/>
            <person name="Morales K."/>
            <person name="Munidasa M."/>
            <person name="Nazareth L."/>
            <person name="Ngo R."/>
            <person name="Nguyen L."/>
            <person name="Okwuonu G."/>
            <person name="Ongeri F."/>
            <person name="Patil S."/>
            <person name="Petrosino J."/>
            <person name="Pham C."/>
            <person name="Pham P."/>
            <person name="Pu L.-L."/>
            <person name="Puazo M."/>
            <person name="Raj R."/>
            <person name="Reid J."/>
            <person name="Rouhana J."/>
            <person name="Saada N."/>
            <person name="Shang Y."/>
            <person name="Simmons D."/>
            <person name="Thornton R."/>
            <person name="Warren J."/>
            <person name="Weissenberger G."/>
            <person name="Zhang J."/>
            <person name="Zhang L."/>
            <person name="Zhou C."/>
            <person name="Zhu D."/>
            <person name="Muzny D."/>
            <person name="Worley K."/>
            <person name="Gibbs R."/>
        </authorList>
    </citation>
    <scope>NUCLEOTIDE SEQUENCE [LARGE SCALE GENOMIC DNA]</scope>
    <source>
        <strain evidence="2 3">ATCC 33300</strain>
    </source>
</reference>
<protein>
    <submittedName>
        <fullName evidence="2">Uncharacterized protein</fullName>
    </submittedName>
</protein>
<accession>C2FZK0</accession>
<keyword evidence="1" id="KW-0732">Signal</keyword>
<evidence type="ECO:0000313" key="2">
    <source>
        <dbReference type="EMBL" id="EEI91446.1"/>
    </source>
</evidence>
<dbReference type="AlphaFoldDB" id="C2FZK0"/>
<feature type="chain" id="PRO_5002914101" evidence="1">
    <location>
        <begin position="25"/>
        <end position="327"/>
    </location>
</feature>
<organism evidence="2 3">
    <name type="scientific">Sphingobacterium spiritivorum ATCC 33300</name>
    <dbReference type="NCBI Taxonomy" id="525372"/>
    <lineage>
        <taxon>Bacteria</taxon>
        <taxon>Pseudomonadati</taxon>
        <taxon>Bacteroidota</taxon>
        <taxon>Sphingobacteriia</taxon>
        <taxon>Sphingobacteriales</taxon>
        <taxon>Sphingobacteriaceae</taxon>
        <taxon>Sphingobacterium</taxon>
    </lineage>
</organism>
<evidence type="ECO:0000256" key="1">
    <source>
        <dbReference type="SAM" id="SignalP"/>
    </source>
</evidence>
<gene>
    <name evidence="2" type="ORF">HMPREF0765_2756</name>
</gene>
<sequence length="327" mass="38173">MTKTFVMNKYFIFFWVFISIQMHAAFAQDITTLIKADVVKMNLPYRDATMSFSLSFDSVQNEHSLHFNKSGLDKEVVKALERNWKRILNTLNDRQSYSGELYFDNYTNDVFVNLVNIDSKNEVFYALDAVLQPRDGMNRFISQWAHYLDSLNVAGRLETEEYKRGKTFSFYVERNGILTPDSIHSTDPLLKDFLKDQKRWSSGIMSGRPVAVMVDLRLPGSFYKGKDRQVKVENQDLVYIHSLLSGNDHTYVFYTFDLKSISPERFNIVSVIHDKGRYYSPVVHAGNIKEAAVLTDKLMSQKYSYPYYFYPAGAACRIYFYNERRDK</sequence>